<dbReference type="RefSeq" id="WP_264773553.1">
    <property type="nucleotide sequence ID" value="NZ_JAPDOG010000038.1"/>
</dbReference>
<gene>
    <name evidence="2" type="ORF">OM960_22510</name>
</gene>
<name>A0ABT3J9D9_9RHOB</name>
<comment type="caution">
    <text evidence="2">The sequence shown here is derived from an EMBL/GenBank/DDBJ whole genome shotgun (WGS) entry which is preliminary data.</text>
</comment>
<keyword evidence="1" id="KW-0732">Signal</keyword>
<proteinExistence type="predicted"/>
<evidence type="ECO:0000313" key="3">
    <source>
        <dbReference type="Proteomes" id="UP001207582"/>
    </source>
</evidence>
<protein>
    <recommendedName>
        <fullName evidence="4">DUF4439 domain-containing protein</fullName>
    </recommendedName>
</protein>
<organism evidence="2 3">
    <name type="scientific">Defluviimonas salinarum</name>
    <dbReference type="NCBI Taxonomy" id="2992147"/>
    <lineage>
        <taxon>Bacteria</taxon>
        <taxon>Pseudomonadati</taxon>
        <taxon>Pseudomonadota</taxon>
        <taxon>Alphaproteobacteria</taxon>
        <taxon>Rhodobacterales</taxon>
        <taxon>Paracoccaceae</taxon>
        <taxon>Albidovulum</taxon>
    </lineage>
</organism>
<sequence>MSLTPRSRIGLWALTLTGSAAALAMAAWAAGGDVRELDLQRAGHGATVEYQLTYASGAYDGLAAGGIALTDRQSAVRLEVEKQLAGLATADEARESFKESLRSLAGIDARAGLVTAEDVTRMAEAMLSSDRGLRGRVDGLMVQLTDAGLSRESASLSVIGVLAGVLQGHGAAESFIKASAKSMGLPPEVTGILRMASQAIYADVAQIRVDSGFVGSRAELLHASAPSATAPIGFGDPLATVLEAFSAPAADEGDEYAPGPG</sequence>
<accession>A0ABT3J9D9</accession>
<dbReference type="Proteomes" id="UP001207582">
    <property type="component" value="Unassembled WGS sequence"/>
</dbReference>
<feature type="chain" id="PRO_5046901129" description="DUF4439 domain-containing protein" evidence="1">
    <location>
        <begin position="30"/>
        <end position="261"/>
    </location>
</feature>
<dbReference type="EMBL" id="JAPDOG010000038">
    <property type="protein sequence ID" value="MCW3784304.1"/>
    <property type="molecule type" value="Genomic_DNA"/>
</dbReference>
<reference evidence="2 3" key="1">
    <citation type="submission" date="2022-10" db="EMBL/GenBank/DDBJ databases">
        <title>Defluviimonas sp. CAU 1641 isolated from mud.</title>
        <authorList>
            <person name="Kim W."/>
        </authorList>
    </citation>
    <scope>NUCLEOTIDE SEQUENCE [LARGE SCALE GENOMIC DNA]</scope>
    <source>
        <strain evidence="2 3">CAU 1641</strain>
    </source>
</reference>
<evidence type="ECO:0000313" key="2">
    <source>
        <dbReference type="EMBL" id="MCW3784304.1"/>
    </source>
</evidence>
<keyword evidence="3" id="KW-1185">Reference proteome</keyword>
<evidence type="ECO:0000256" key="1">
    <source>
        <dbReference type="SAM" id="SignalP"/>
    </source>
</evidence>
<evidence type="ECO:0008006" key="4">
    <source>
        <dbReference type="Google" id="ProtNLM"/>
    </source>
</evidence>
<feature type="signal peptide" evidence="1">
    <location>
        <begin position="1"/>
        <end position="29"/>
    </location>
</feature>